<evidence type="ECO:0000259" key="3">
    <source>
        <dbReference type="Pfam" id="PF16978"/>
    </source>
</evidence>
<evidence type="ECO:0000256" key="1">
    <source>
        <dbReference type="ARBA" id="ARBA00009407"/>
    </source>
</evidence>
<feature type="compositionally biased region" description="Polar residues" evidence="2">
    <location>
        <begin position="514"/>
        <end position="524"/>
    </location>
</feature>
<sequence>MSVIQNEELVAYQLRCGYLTEIADGVGERLITLNEGFMNSSAFKAVAWQANPDLVKRCYSPPIPTAIASEYFQAPRQAGVTLEDEPDEAGMLTGGGTDTLGPGLATRRRRRRENLEDDDSSDLSDESDDDDAGQRAAQQIKFAKMPVRSRAGSSPIQSSQIKQSPAMSPRAAPGARRGSQSALEVVKERARRDTVTSSEVSSENEFDASGFHKQREAARAAAKSVKLQAKILEEPSLGIKRAGTQLLPEEEEDDSDGSDMSGAYIESIDSASILDAVENPEPPPHKQVVGTPPREFTRTSTIRKSQAPPRILQALPPPRPMSTIRPMSMIQPKSLLSAALRARKTKPKVPFEGFAALSGQGENNPIAVRIYAAFSESPTKPFEVPIRRMVHHGEGGDRPVTVADLIGLALWRYNEEKRQPPIPADKANINWFTLRMVEEDGEVDDDFPPFERNKALTSFTTANNRAAGRMRANSKTYDNFGLVQASQSEYAENQSITPQEEEEPAEEVDEDLTPRNTPQPNLNSFLPVATEPRPNPVTNTTYRQQHSMFADAPQAPAAAPNTSRGQQKLLRVHLHSTDVAPGQLVTLDTTTETYMAEVLDMVCRKRQLDKANHVLKMPGGGPVILLDTKVAAIGSLSDLELHRRRFATDGPLAMTGSPGSASPKLLPFVGDQPGRKSKKPHIMGSHPLAQEAIKQAELTSAYHKAWVVWRLRTVRMITQSEKRFEIDGEYVHIKPTTRDSKTTTAHISQVIGCKVSSKHPNQFKVSWHAYCWAVAARLHKLTRDFYSCSSTGTPRASAMTLKPSRWKKRMRSSTNLRRELHRLWAEHLDPSLHDLMNTGCITSELSCPPPQHYATTLRHVYTATHTNCPVTLRKKRPRTLGWAE</sequence>
<evidence type="ECO:0000259" key="4">
    <source>
        <dbReference type="Pfam" id="PF16979"/>
    </source>
</evidence>
<feature type="compositionally biased region" description="Polar residues" evidence="2">
    <location>
        <begin position="489"/>
        <end position="498"/>
    </location>
</feature>
<proteinExistence type="inferred from homology"/>
<gene>
    <name evidence="5" type="ORF">BDZ83DRAFT_212353</name>
</gene>
<feature type="region of interest" description="Disordered" evidence="2">
    <location>
        <begin position="282"/>
        <end position="306"/>
    </location>
</feature>
<dbReference type="InterPro" id="IPR011993">
    <property type="entry name" value="PH-like_dom_sf"/>
</dbReference>
<feature type="compositionally biased region" description="Acidic residues" evidence="2">
    <location>
        <begin position="499"/>
        <end position="511"/>
    </location>
</feature>
<feature type="region of interest" description="Disordered" evidence="2">
    <location>
        <begin position="86"/>
        <end position="212"/>
    </location>
</feature>
<feature type="compositionally biased region" description="Acidic residues" evidence="2">
    <location>
        <begin position="248"/>
        <end position="257"/>
    </location>
</feature>
<dbReference type="GO" id="GO:0038203">
    <property type="term" value="P:TORC2 signaling"/>
    <property type="evidence" value="ECO:0007669"/>
    <property type="project" value="TreeGrafter"/>
</dbReference>
<dbReference type="InterPro" id="IPR031567">
    <property type="entry name" value="CRIM_dom"/>
</dbReference>
<dbReference type="InterPro" id="IPR031313">
    <property type="entry name" value="Sin1_PH_dom"/>
</dbReference>
<accession>A0AAD8UT08</accession>
<evidence type="ECO:0000313" key="6">
    <source>
        <dbReference type="Proteomes" id="UP001244207"/>
    </source>
</evidence>
<dbReference type="PANTHER" id="PTHR13335">
    <property type="entry name" value="TARGET OF RAPAMYCIN COMPLEX 2 SUBUNIT MAPKAP1"/>
    <property type="match status" value="1"/>
</dbReference>
<dbReference type="PANTHER" id="PTHR13335:SF1">
    <property type="entry name" value="TARGET OF RAPAMYCIN COMPLEX 2 SUBUNIT MAPKAP1"/>
    <property type="match status" value="1"/>
</dbReference>
<name>A0AAD8UT08_GLOAC</name>
<dbReference type="GO" id="GO:0005886">
    <property type="term" value="C:plasma membrane"/>
    <property type="evidence" value="ECO:0007669"/>
    <property type="project" value="TreeGrafter"/>
</dbReference>
<protein>
    <submittedName>
        <fullName evidence="5">Stress-activated map kinase-interacting protein</fullName>
    </submittedName>
</protein>
<feature type="compositionally biased region" description="Acidic residues" evidence="2">
    <location>
        <begin position="115"/>
        <end position="131"/>
    </location>
</feature>
<evidence type="ECO:0000313" key="5">
    <source>
        <dbReference type="EMBL" id="KAK1727339.1"/>
    </source>
</evidence>
<dbReference type="EMBL" id="JAHMHS010000025">
    <property type="protein sequence ID" value="KAK1727339.1"/>
    <property type="molecule type" value="Genomic_DNA"/>
</dbReference>
<dbReference type="Proteomes" id="UP001244207">
    <property type="component" value="Unassembled WGS sequence"/>
</dbReference>
<feature type="domain" description="SIN1-type PH" evidence="4">
    <location>
        <begin position="702"/>
        <end position="768"/>
    </location>
</feature>
<feature type="compositionally biased region" description="Basic and acidic residues" evidence="2">
    <location>
        <begin position="185"/>
        <end position="194"/>
    </location>
</feature>
<dbReference type="InterPro" id="IPR008828">
    <property type="entry name" value="Sin1/Avo1"/>
</dbReference>
<feature type="region of interest" description="Disordered" evidence="2">
    <location>
        <begin position="243"/>
        <end position="262"/>
    </location>
</feature>
<dbReference type="Pfam" id="PF16978">
    <property type="entry name" value="CRIM"/>
    <property type="match status" value="1"/>
</dbReference>
<feature type="compositionally biased region" description="Low complexity" evidence="2">
    <location>
        <begin position="153"/>
        <end position="165"/>
    </location>
</feature>
<dbReference type="GO" id="GO:0005737">
    <property type="term" value="C:cytoplasm"/>
    <property type="evidence" value="ECO:0007669"/>
    <property type="project" value="TreeGrafter"/>
</dbReference>
<reference evidence="5" key="1">
    <citation type="submission" date="2021-12" db="EMBL/GenBank/DDBJ databases">
        <title>Comparative genomics, transcriptomics and evolutionary studies reveal genomic signatures of adaptation to plant cell wall in hemibiotrophic fungi.</title>
        <authorList>
            <consortium name="DOE Joint Genome Institute"/>
            <person name="Baroncelli R."/>
            <person name="Diaz J.F."/>
            <person name="Benocci T."/>
            <person name="Peng M."/>
            <person name="Battaglia E."/>
            <person name="Haridas S."/>
            <person name="Andreopoulos W."/>
            <person name="Labutti K."/>
            <person name="Pangilinan J."/>
            <person name="Floch G.L."/>
            <person name="Makela M.R."/>
            <person name="Henrissat B."/>
            <person name="Grigoriev I.V."/>
            <person name="Crouch J.A."/>
            <person name="De Vries R.P."/>
            <person name="Sukno S.A."/>
            <person name="Thon M.R."/>
        </authorList>
    </citation>
    <scope>NUCLEOTIDE SEQUENCE</scope>
    <source>
        <strain evidence="5">CBS 112980</strain>
    </source>
</reference>
<feature type="region of interest" description="Disordered" evidence="2">
    <location>
        <begin position="489"/>
        <end position="540"/>
    </location>
</feature>
<dbReference type="Pfam" id="PF16979">
    <property type="entry name" value="SIN1_PH"/>
    <property type="match status" value="1"/>
</dbReference>
<keyword evidence="6" id="KW-1185">Reference proteome</keyword>
<comment type="similarity">
    <text evidence="1">Belongs to the SIN1 family.</text>
</comment>
<organism evidence="5 6">
    <name type="scientific">Glomerella acutata</name>
    <name type="common">Colletotrichum acutatum</name>
    <dbReference type="NCBI Taxonomy" id="27357"/>
    <lineage>
        <taxon>Eukaryota</taxon>
        <taxon>Fungi</taxon>
        <taxon>Dikarya</taxon>
        <taxon>Ascomycota</taxon>
        <taxon>Pezizomycotina</taxon>
        <taxon>Sordariomycetes</taxon>
        <taxon>Hypocreomycetidae</taxon>
        <taxon>Glomerellales</taxon>
        <taxon>Glomerellaceae</taxon>
        <taxon>Colletotrichum</taxon>
        <taxon>Colletotrichum acutatum species complex</taxon>
    </lineage>
</organism>
<dbReference type="Gene3D" id="2.30.29.30">
    <property type="entry name" value="Pleckstrin-homology domain (PH domain)/Phosphotyrosine-binding domain (PTB)"/>
    <property type="match status" value="1"/>
</dbReference>
<dbReference type="GO" id="GO:0031932">
    <property type="term" value="C:TORC2 complex"/>
    <property type="evidence" value="ECO:0007669"/>
    <property type="project" value="InterPro"/>
</dbReference>
<evidence type="ECO:0000256" key="2">
    <source>
        <dbReference type="SAM" id="MobiDB-lite"/>
    </source>
</evidence>
<feature type="domain" description="CRIM" evidence="3">
    <location>
        <begin position="333"/>
        <end position="494"/>
    </location>
</feature>
<comment type="caution">
    <text evidence="5">The sequence shown here is derived from an EMBL/GenBank/DDBJ whole genome shotgun (WGS) entry which is preliminary data.</text>
</comment>
<dbReference type="AlphaFoldDB" id="A0AAD8UT08"/>
<dbReference type="GO" id="GO:0005546">
    <property type="term" value="F:phosphatidylinositol-4,5-bisphosphate binding"/>
    <property type="evidence" value="ECO:0007669"/>
    <property type="project" value="TreeGrafter"/>
</dbReference>
<keyword evidence="5" id="KW-0418">Kinase</keyword>
<dbReference type="RefSeq" id="XP_060367394.1">
    <property type="nucleotide sequence ID" value="XM_060501719.1"/>
</dbReference>
<dbReference type="GeneID" id="85385618"/>
<keyword evidence="5" id="KW-0808">Transferase</keyword>
<dbReference type="GO" id="GO:0016301">
    <property type="term" value="F:kinase activity"/>
    <property type="evidence" value="ECO:0007669"/>
    <property type="project" value="UniProtKB-KW"/>
</dbReference>